<evidence type="ECO:0000256" key="9">
    <source>
        <dbReference type="ARBA" id="ARBA00046332"/>
    </source>
</evidence>
<dbReference type="InterPro" id="IPR007419">
    <property type="entry name" value="BFD-like_2Fe2S-bd_dom"/>
</dbReference>
<evidence type="ECO:0000256" key="1">
    <source>
        <dbReference type="ARBA" id="ARBA00022448"/>
    </source>
</evidence>
<dbReference type="GO" id="GO:0046872">
    <property type="term" value="F:metal ion binding"/>
    <property type="evidence" value="ECO:0007669"/>
    <property type="project" value="UniProtKB-KW"/>
</dbReference>
<dbReference type="InterPro" id="IPR052371">
    <property type="entry name" value="BFD-associated_ferredoxin"/>
</dbReference>
<dbReference type="EMBL" id="RRCF01000001">
    <property type="protein sequence ID" value="RRJ23114.1"/>
    <property type="molecule type" value="Genomic_DNA"/>
</dbReference>
<dbReference type="RefSeq" id="WP_046520952.1">
    <property type="nucleotide sequence ID" value="NZ_LAVS01000088.1"/>
</dbReference>
<dbReference type="Pfam" id="PF04324">
    <property type="entry name" value="Fer2_BFD"/>
    <property type="match status" value="1"/>
</dbReference>
<evidence type="ECO:0000256" key="4">
    <source>
        <dbReference type="ARBA" id="ARBA00022982"/>
    </source>
</evidence>
<keyword evidence="2" id="KW-0001">2Fe-2S</keyword>
<keyword evidence="1" id="KW-0813">Transport</keyword>
<dbReference type="GO" id="GO:0051537">
    <property type="term" value="F:2 iron, 2 sulfur cluster binding"/>
    <property type="evidence" value="ECO:0007669"/>
    <property type="project" value="UniProtKB-KW"/>
</dbReference>
<dbReference type="Gene3D" id="1.10.10.1100">
    <property type="entry name" value="BFD-like [2Fe-2S]-binding domain"/>
    <property type="match status" value="1"/>
</dbReference>
<name>A0A3P3QPL9_9GAMM</name>
<proteinExistence type="inferred from homology"/>
<evidence type="ECO:0000313" key="12">
    <source>
        <dbReference type="Proteomes" id="UP000276260"/>
    </source>
</evidence>
<evidence type="ECO:0000256" key="5">
    <source>
        <dbReference type="ARBA" id="ARBA00023004"/>
    </source>
</evidence>
<keyword evidence="6" id="KW-0411">Iron-sulfur</keyword>
<evidence type="ECO:0000256" key="7">
    <source>
        <dbReference type="ARBA" id="ARBA00034078"/>
    </source>
</evidence>
<dbReference type="Proteomes" id="UP000276260">
    <property type="component" value="Unassembled WGS sequence"/>
</dbReference>
<feature type="domain" description="BFD-like [2Fe-2S]-binding" evidence="10">
    <location>
        <begin position="2"/>
        <end position="50"/>
    </location>
</feature>
<keyword evidence="3" id="KW-0479">Metal-binding</keyword>
<evidence type="ECO:0000256" key="8">
    <source>
        <dbReference type="ARBA" id="ARBA00039386"/>
    </source>
</evidence>
<dbReference type="InterPro" id="IPR041854">
    <property type="entry name" value="BFD-like_2Fe2S-bd_dom_sf"/>
</dbReference>
<evidence type="ECO:0000313" key="11">
    <source>
        <dbReference type="EMBL" id="RRJ23114.1"/>
    </source>
</evidence>
<sequence>MYVCLCKAVTDKAIRQQVEAGACSMRELKQNLGVGTQCGKCVCQASDILDAALSKQASQQRIPVLMINNSRPAA</sequence>
<comment type="similarity">
    <text evidence="9">Belongs to the Bfd family.</text>
</comment>
<comment type="caution">
    <text evidence="11">The sequence shown here is derived from an EMBL/GenBank/DDBJ whole genome shotgun (WGS) entry which is preliminary data.</text>
</comment>
<keyword evidence="12" id="KW-1185">Reference proteome</keyword>
<protein>
    <recommendedName>
        <fullName evidence="8">Bacterioferritin-associated ferredoxin</fullName>
    </recommendedName>
</protein>
<accession>A0A3P3QPL9</accession>
<keyword evidence="4" id="KW-0249">Electron transport</keyword>
<dbReference type="CDD" id="cd19945">
    <property type="entry name" value="Fer2_BFD"/>
    <property type="match status" value="1"/>
</dbReference>
<reference evidence="11 12" key="1">
    <citation type="submission" date="2018-11" db="EMBL/GenBank/DDBJ databases">
        <title>Draft genome analysis of Rheinheimera mesophila isolated from an industrial waste site.</title>
        <authorList>
            <person name="Yu Q."/>
            <person name="Qi Y."/>
            <person name="Zhang H."/>
            <person name="Lu Y."/>
            <person name="Pu J."/>
        </authorList>
    </citation>
    <scope>NUCLEOTIDE SEQUENCE [LARGE SCALE GENOMIC DNA]</scope>
    <source>
        <strain evidence="11 12">IITR13</strain>
    </source>
</reference>
<evidence type="ECO:0000256" key="3">
    <source>
        <dbReference type="ARBA" id="ARBA00022723"/>
    </source>
</evidence>
<dbReference type="AlphaFoldDB" id="A0A3P3QPL9"/>
<evidence type="ECO:0000256" key="2">
    <source>
        <dbReference type="ARBA" id="ARBA00022714"/>
    </source>
</evidence>
<organism evidence="11 12">
    <name type="scientific">Rheinheimera mesophila</name>
    <dbReference type="NCBI Taxonomy" id="1547515"/>
    <lineage>
        <taxon>Bacteria</taxon>
        <taxon>Pseudomonadati</taxon>
        <taxon>Pseudomonadota</taxon>
        <taxon>Gammaproteobacteria</taxon>
        <taxon>Chromatiales</taxon>
        <taxon>Chromatiaceae</taxon>
        <taxon>Rheinheimera</taxon>
    </lineage>
</organism>
<dbReference type="PANTHER" id="PTHR37424:SF1">
    <property type="entry name" value="BACTERIOFERRITIN-ASSOCIATED FERREDOXIN"/>
    <property type="match status" value="1"/>
</dbReference>
<dbReference type="PANTHER" id="PTHR37424">
    <property type="entry name" value="BACTERIOFERRITIN-ASSOCIATED FERREDOXIN"/>
    <property type="match status" value="1"/>
</dbReference>
<evidence type="ECO:0000256" key="6">
    <source>
        <dbReference type="ARBA" id="ARBA00023014"/>
    </source>
</evidence>
<dbReference type="OrthoDB" id="9815350at2"/>
<comment type="cofactor">
    <cofactor evidence="7">
        <name>[2Fe-2S] cluster</name>
        <dbReference type="ChEBI" id="CHEBI:190135"/>
    </cofactor>
</comment>
<evidence type="ECO:0000259" key="10">
    <source>
        <dbReference type="Pfam" id="PF04324"/>
    </source>
</evidence>
<gene>
    <name evidence="11" type="ORF">EIK76_03235</name>
</gene>
<keyword evidence="5" id="KW-0408">Iron</keyword>